<comment type="caution">
    <text evidence="1">The sequence shown here is derived from an EMBL/GenBank/DDBJ whole genome shotgun (WGS) entry which is preliminary data.</text>
</comment>
<proteinExistence type="predicted"/>
<feature type="non-terminal residue" evidence="1">
    <location>
        <position position="1"/>
    </location>
</feature>
<keyword evidence="2" id="KW-1185">Reference proteome</keyword>
<organism evidence="1 2">
    <name type="scientific">Goodea atripinnis</name>
    <dbReference type="NCBI Taxonomy" id="208336"/>
    <lineage>
        <taxon>Eukaryota</taxon>
        <taxon>Metazoa</taxon>
        <taxon>Chordata</taxon>
        <taxon>Craniata</taxon>
        <taxon>Vertebrata</taxon>
        <taxon>Euteleostomi</taxon>
        <taxon>Actinopterygii</taxon>
        <taxon>Neopterygii</taxon>
        <taxon>Teleostei</taxon>
        <taxon>Neoteleostei</taxon>
        <taxon>Acanthomorphata</taxon>
        <taxon>Ovalentaria</taxon>
        <taxon>Atherinomorphae</taxon>
        <taxon>Cyprinodontiformes</taxon>
        <taxon>Goodeidae</taxon>
        <taxon>Goodea</taxon>
    </lineage>
</organism>
<dbReference type="EMBL" id="JAHRIO010005986">
    <property type="protein sequence ID" value="MEQ2160309.1"/>
    <property type="molecule type" value="Genomic_DNA"/>
</dbReference>
<dbReference type="Proteomes" id="UP001476798">
    <property type="component" value="Unassembled WGS sequence"/>
</dbReference>
<name>A0ABV0MMH6_9TELE</name>
<gene>
    <name evidence="1" type="ORF">GOODEAATRI_032360</name>
</gene>
<sequence length="56" mass="6372">SKGMEVELSVSSQVLKQGEVLTVNCSVRDVDMVFFSWNFPRRQVAKATLFIKHLTD</sequence>
<evidence type="ECO:0000313" key="2">
    <source>
        <dbReference type="Proteomes" id="UP001476798"/>
    </source>
</evidence>
<reference evidence="1 2" key="1">
    <citation type="submission" date="2021-06" db="EMBL/GenBank/DDBJ databases">
        <authorList>
            <person name="Palmer J.M."/>
        </authorList>
    </citation>
    <scope>NUCLEOTIDE SEQUENCE [LARGE SCALE GENOMIC DNA]</scope>
    <source>
        <strain evidence="1 2">GA_2019</strain>
        <tissue evidence="1">Muscle</tissue>
    </source>
</reference>
<evidence type="ECO:0000313" key="1">
    <source>
        <dbReference type="EMBL" id="MEQ2160309.1"/>
    </source>
</evidence>
<accession>A0ABV0MMH6</accession>
<protein>
    <submittedName>
        <fullName evidence="1">Uncharacterized protein</fullName>
    </submittedName>
</protein>